<comment type="caution">
    <text evidence="8">The sequence shown here is derived from an EMBL/GenBank/DDBJ whole genome shotgun (WGS) entry which is preliminary data.</text>
</comment>
<dbReference type="InterPro" id="IPR011701">
    <property type="entry name" value="MFS"/>
</dbReference>
<evidence type="ECO:0000256" key="1">
    <source>
        <dbReference type="ARBA" id="ARBA00004141"/>
    </source>
</evidence>
<comment type="subcellular location">
    <subcellularLocation>
        <location evidence="1">Membrane</location>
        <topology evidence="1">Multi-pass membrane protein</topology>
    </subcellularLocation>
</comment>
<dbReference type="Proteomes" id="UP001140513">
    <property type="component" value="Unassembled WGS sequence"/>
</dbReference>
<feature type="transmembrane region" description="Helical" evidence="7">
    <location>
        <begin position="405"/>
        <end position="425"/>
    </location>
</feature>
<dbReference type="AlphaFoldDB" id="A0A9W9CFK4"/>
<evidence type="ECO:0000256" key="7">
    <source>
        <dbReference type="SAM" id="Phobius"/>
    </source>
</evidence>
<evidence type="ECO:0000313" key="9">
    <source>
        <dbReference type="Proteomes" id="UP001140513"/>
    </source>
</evidence>
<gene>
    <name evidence="8" type="ORF">N0V89_000156</name>
</gene>
<feature type="transmembrane region" description="Helical" evidence="7">
    <location>
        <begin position="204"/>
        <end position="224"/>
    </location>
</feature>
<feature type="transmembrane region" description="Helical" evidence="7">
    <location>
        <begin position="143"/>
        <end position="161"/>
    </location>
</feature>
<dbReference type="GeneID" id="80903686"/>
<evidence type="ECO:0000256" key="4">
    <source>
        <dbReference type="ARBA" id="ARBA00022989"/>
    </source>
</evidence>
<dbReference type="PANTHER" id="PTHR43791:SF1">
    <property type="entry name" value="ALLANTOATE PERMEASE"/>
    <property type="match status" value="1"/>
</dbReference>
<evidence type="ECO:0000256" key="5">
    <source>
        <dbReference type="ARBA" id="ARBA00023136"/>
    </source>
</evidence>
<dbReference type="OrthoDB" id="6730379at2759"/>
<dbReference type="InterPro" id="IPR036259">
    <property type="entry name" value="MFS_trans_sf"/>
</dbReference>
<feature type="transmembrane region" description="Helical" evidence="7">
    <location>
        <begin position="113"/>
        <end position="131"/>
    </location>
</feature>
<feature type="region of interest" description="Disordered" evidence="6">
    <location>
        <begin position="1"/>
        <end position="27"/>
    </location>
</feature>
<name>A0A9W9CFK4_9PLEO</name>
<feature type="transmembrane region" description="Helical" evidence="7">
    <location>
        <begin position="308"/>
        <end position="327"/>
    </location>
</feature>
<dbReference type="Gene3D" id="1.20.1250.20">
    <property type="entry name" value="MFS general substrate transporter like domains"/>
    <property type="match status" value="2"/>
</dbReference>
<keyword evidence="4 7" id="KW-1133">Transmembrane helix</keyword>
<reference evidence="8" key="1">
    <citation type="submission" date="2022-10" db="EMBL/GenBank/DDBJ databases">
        <title>Tapping the CABI collections for fungal endophytes: first genome assemblies for Collariella, Neodidymelliopsis, Ascochyta clinopodiicola, Didymella pomorum, Didymosphaeria variabile, Neocosmospora piperis and Neocucurbitaria cava.</title>
        <authorList>
            <person name="Hill R."/>
        </authorList>
    </citation>
    <scope>NUCLEOTIDE SEQUENCE</scope>
    <source>
        <strain evidence="8">IMI 356815</strain>
    </source>
</reference>
<dbReference type="SUPFAM" id="SSF103473">
    <property type="entry name" value="MFS general substrate transporter"/>
    <property type="match status" value="1"/>
</dbReference>
<evidence type="ECO:0000256" key="6">
    <source>
        <dbReference type="SAM" id="MobiDB-lite"/>
    </source>
</evidence>
<feature type="compositionally biased region" description="Polar residues" evidence="6">
    <location>
        <begin position="1"/>
        <end position="12"/>
    </location>
</feature>
<dbReference type="PANTHER" id="PTHR43791">
    <property type="entry name" value="PERMEASE-RELATED"/>
    <property type="match status" value="1"/>
</dbReference>
<keyword evidence="3 7" id="KW-0812">Transmembrane</keyword>
<feature type="transmembrane region" description="Helical" evidence="7">
    <location>
        <begin position="468"/>
        <end position="487"/>
    </location>
</feature>
<evidence type="ECO:0000313" key="8">
    <source>
        <dbReference type="EMBL" id="KAJ4359601.1"/>
    </source>
</evidence>
<keyword evidence="2" id="KW-0813">Transport</keyword>
<dbReference type="Pfam" id="PF07690">
    <property type="entry name" value="MFS_1"/>
    <property type="match status" value="1"/>
</dbReference>
<feature type="region of interest" description="Disordered" evidence="6">
    <location>
        <begin position="495"/>
        <end position="514"/>
    </location>
</feature>
<evidence type="ECO:0000256" key="2">
    <source>
        <dbReference type="ARBA" id="ARBA00022448"/>
    </source>
</evidence>
<keyword evidence="5 7" id="KW-0472">Membrane</keyword>
<feature type="transmembrane region" description="Helical" evidence="7">
    <location>
        <begin position="372"/>
        <end position="393"/>
    </location>
</feature>
<feature type="compositionally biased region" description="Basic and acidic residues" evidence="6">
    <location>
        <begin position="18"/>
        <end position="27"/>
    </location>
</feature>
<dbReference type="GO" id="GO:0022857">
    <property type="term" value="F:transmembrane transporter activity"/>
    <property type="evidence" value="ECO:0007669"/>
    <property type="project" value="InterPro"/>
</dbReference>
<keyword evidence="9" id="KW-1185">Reference proteome</keyword>
<dbReference type="EMBL" id="JAPEUX010000001">
    <property type="protein sequence ID" value="KAJ4359601.1"/>
    <property type="molecule type" value="Genomic_DNA"/>
</dbReference>
<evidence type="ECO:0008006" key="10">
    <source>
        <dbReference type="Google" id="ProtNLM"/>
    </source>
</evidence>
<dbReference type="RefSeq" id="XP_056075803.1">
    <property type="nucleotide sequence ID" value="XM_056208981.1"/>
</dbReference>
<protein>
    <recommendedName>
        <fullName evidence="10">MFS general substrate transporter</fullName>
    </recommendedName>
</protein>
<sequence>MEAKDTQISTAPADTESPVDKDGRASDEADAVALEKVHMRTASKGADKMAAYANATATPIDDETNKQLLRKIDLNILPWLCVLYILQYPDKGVLSYAGVMGIQADAGLSASQFTWLGSIYYAGYIVAAPIHNRFFQAYSPSKWIAGCVIAWGIVLACMAACQNFAGLMVDRTILGALEASINTGFSLITAAWYRKYEHGSRTGIWSSCIGLANVIGGLIAFGCVDGQSKHHSALSSWRILSLATGLVSVIFGVCMWFYMAPSVVEARFFNEEEKTQAVERLRENHQGAGSTQYKRYQAKEAFLDVRTWLYVVFVLSSQMPTAGLILLQSILIKSLGFTTKETLLLNIPQGAINILCNLAFGYLADMTKQRSLAALAAALWSLFWASLYIGLGYHDPYYKKYGQLVAYFFTSGSATAAWFIVISMLSSNVTGYTKKNTTNSIIFLFLGVAYLAGPQTFRDGPFYRHAKISLLCLWGLSVLVLGAFYAMNRMENKRRDGEEAQDGEGGEGGNENAFLDLTDRENKQFRYVL</sequence>
<accession>A0A9W9CFK4</accession>
<evidence type="ECO:0000256" key="3">
    <source>
        <dbReference type="ARBA" id="ARBA00022692"/>
    </source>
</evidence>
<organism evidence="8 9">
    <name type="scientific">Didymosphaeria variabile</name>
    <dbReference type="NCBI Taxonomy" id="1932322"/>
    <lineage>
        <taxon>Eukaryota</taxon>
        <taxon>Fungi</taxon>
        <taxon>Dikarya</taxon>
        <taxon>Ascomycota</taxon>
        <taxon>Pezizomycotina</taxon>
        <taxon>Dothideomycetes</taxon>
        <taxon>Pleosporomycetidae</taxon>
        <taxon>Pleosporales</taxon>
        <taxon>Massarineae</taxon>
        <taxon>Didymosphaeriaceae</taxon>
        <taxon>Didymosphaeria</taxon>
    </lineage>
</organism>
<feature type="transmembrane region" description="Helical" evidence="7">
    <location>
        <begin position="236"/>
        <end position="259"/>
    </location>
</feature>
<proteinExistence type="predicted"/>
<dbReference type="GO" id="GO:0016020">
    <property type="term" value="C:membrane"/>
    <property type="evidence" value="ECO:0007669"/>
    <property type="project" value="UniProtKB-SubCell"/>
</dbReference>
<feature type="transmembrane region" description="Helical" evidence="7">
    <location>
        <begin position="437"/>
        <end position="456"/>
    </location>
</feature>